<name>A0A6I6SM25_9GAMM</name>
<dbReference type="SUPFAM" id="SSF52172">
    <property type="entry name" value="CheY-like"/>
    <property type="match status" value="1"/>
</dbReference>
<dbReference type="CDD" id="cd17620">
    <property type="entry name" value="REC_OmpR_KdpE-like"/>
    <property type="match status" value="1"/>
</dbReference>
<evidence type="ECO:0000256" key="7">
    <source>
        <dbReference type="ARBA" id="ARBA00023163"/>
    </source>
</evidence>
<dbReference type="SMART" id="SM00448">
    <property type="entry name" value="REC"/>
    <property type="match status" value="1"/>
</dbReference>
<evidence type="ECO:0000313" key="13">
    <source>
        <dbReference type="Proteomes" id="UP000464013"/>
    </source>
</evidence>
<dbReference type="GO" id="GO:0045893">
    <property type="term" value="P:positive regulation of DNA-templated transcription"/>
    <property type="evidence" value="ECO:0007669"/>
    <property type="project" value="UniProtKB-ARBA"/>
</dbReference>
<dbReference type="EMBL" id="CP035042">
    <property type="protein sequence ID" value="QHC49454.1"/>
    <property type="molecule type" value="Genomic_DNA"/>
</dbReference>
<dbReference type="GO" id="GO:0032993">
    <property type="term" value="C:protein-DNA complex"/>
    <property type="evidence" value="ECO:0007669"/>
    <property type="project" value="TreeGrafter"/>
</dbReference>
<dbReference type="InterPro" id="IPR039420">
    <property type="entry name" value="WalR-like"/>
</dbReference>
<dbReference type="GO" id="GO:0000987">
    <property type="term" value="F:cis-regulatory region sequence-specific DNA binding"/>
    <property type="evidence" value="ECO:0007669"/>
    <property type="project" value="UniProtKB-ARBA"/>
</dbReference>
<dbReference type="Gene3D" id="3.40.50.2300">
    <property type="match status" value="1"/>
</dbReference>
<dbReference type="GO" id="GO:0042802">
    <property type="term" value="F:identical protein binding"/>
    <property type="evidence" value="ECO:0007669"/>
    <property type="project" value="UniProtKB-ARBA"/>
</dbReference>
<dbReference type="GO" id="GO:0005829">
    <property type="term" value="C:cytosol"/>
    <property type="evidence" value="ECO:0007669"/>
    <property type="project" value="TreeGrafter"/>
</dbReference>
<feature type="DNA-binding region" description="OmpR/PhoB-type" evidence="9">
    <location>
        <begin position="162"/>
        <end position="263"/>
    </location>
</feature>
<evidence type="ECO:0000256" key="1">
    <source>
        <dbReference type="ARBA" id="ARBA00004496"/>
    </source>
</evidence>
<keyword evidence="6 9" id="KW-0238">DNA-binding</keyword>
<feature type="domain" description="Response regulatory" evidence="10">
    <location>
        <begin position="39"/>
        <end position="152"/>
    </location>
</feature>
<dbReference type="InterPro" id="IPR001789">
    <property type="entry name" value="Sig_transdc_resp-reg_receiver"/>
</dbReference>
<evidence type="ECO:0000256" key="8">
    <source>
        <dbReference type="PROSITE-ProRule" id="PRU00169"/>
    </source>
</evidence>
<dbReference type="PANTHER" id="PTHR48111">
    <property type="entry name" value="REGULATOR OF RPOS"/>
    <property type="match status" value="1"/>
</dbReference>
<dbReference type="Pfam" id="PF00072">
    <property type="entry name" value="Response_reg"/>
    <property type="match status" value="1"/>
</dbReference>
<evidence type="ECO:0000256" key="5">
    <source>
        <dbReference type="ARBA" id="ARBA00023015"/>
    </source>
</evidence>
<dbReference type="Proteomes" id="UP000464013">
    <property type="component" value="Chromosome"/>
</dbReference>
<sequence>MAAASKRSPVPVDRAPPSSCAYPWRGRRSERVTERRRVRVLIVDDEPQIRRFLRISLLSQGFAVSEAASGREGIELVASQMPDLVLLDLGLPDMDGQHVLDEVRALSQVPVIVVSVREQETEKVRALDSGANDYVTKPFGIQELLARIRSLLRRQSAADLARELLHFRRAGLEIDLTTRRVVLEHDEVHLTPKEYAVLERLCRHAGRVVTQTQLLREIWGPTHVEDTHYLRIVVSRLRQKLGDDTQSPYLLQTEAGVGYRLLVEPDDAVDPGGKAESPS</sequence>
<keyword evidence="13" id="KW-1185">Reference proteome</keyword>
<gene>
    <name evidence="12" type="ORF">EKK97_07250</name>
</gene>
<keyword evidence="4" id="KW-0902">Two-component regulatory system</keyword>
<reference evidence="12 13" key="1">
    <citation type="submission" date="2019-01" db="EMBL/GenBank/DDBJ databases">
        <title>Complete genome of a denitifying bacterium Halomons sp. BC-M4-5.</title>
        <authorList>
            <person name="Wang L."/>
            <person name="Shao Z."/>
        </authorList>
    </citation>
    <scope>NUCLEOTIDE SEQUENCE [LARGE SCALE GENOMIC DNA]</scope>
    <source>
        <strain evidence="12 13">BC-M4-5</strain>
    </source>
</reference>
<evidence type="ECO:0000256" key="9">
    <source>
        <dbReference type="PROSITE-ProRule" id="PRU01091"/>
    </source>
</evidence>
<dbReference type="AlphaFoldDB" id="A0A6I6SM25"/>
<evidence type="ECO:0000256" key="2">
    <source>
        <dbReference type="ARBA" id="ARBA00022490"/>
    </source>
</evidence>
<organism evidence="12 13">
    <name type="scientific">Billgrantia tianxiuensis</name>
    <dbReference type="NCBI Taxonomy" id="2497861"/>
    <lineage>
        <taxon>Bacteria</taxon>
        <taxon>Pseudomonadati</taxon>
        <taxon>Pseudomonadota</taxon>
        <taxon>Gammaproteobacteria</taxon>
        <taxon>Oceanospirillales</taxon>
        <taxon>Halomonadaceae</taxon>
        <taxon>Billgrantia</taxon>
    </lineage>
</organism>
<evidence type="ECO:0000259" key="11">
    <source>
        <dbReference type="PROSITE" id="PS51755"/>
    </source>
</evidence>
<keyword evidence="5" id="KW-0805">Transcription regulation</keyword>
<evidence type="ECO:0000256" key="4">
    <source>
        <dbReference type="ARBA" id="ARBA00023012"/>
    </source>
</evidence>
<evidence type="ECO:0000313" key="12">
    <source>
        <dbReference type="EMBL" id="QHC49454.1"/>
    </source>
</evidence>
<dbReference type="InterPro" id="IPR011006">
    <property type="entry name" value="CheY-like_superfamily"/>
</dbReference>
<dbReference type="InterPro" id="IPR001867">
    <property type="entry name" value="OmpR/PhoB-type_DNA-bd"/>
</dbReference>
<dbReference type="Pfam" id="PF00486">
    <property type="entry name" value="Trans_reg_C"/>
    <property type="match status" value="1"/>
</dbReference>
<dbReference type="InterPro" id="IPR036388">
    <property type="entry name" value="WH-like_DNA-bd_sf"/>
</dbReference>
<keyword evidence="7" id="KW-0804">Transcription</keyword>
<dbReference type="Gene3D" id="6.10.250.690">
    <property type="match status" value="1"/>
</dbReference>
<evidence type="ECO:0000256" key="3">
    <source>
        <dbReference type="ARBA" id="ARBA00022553"/>
    </source>
</evidence>
<dbReference type="CDD" id="cd00383">
    <property type="entry name" value="trans_reg_C"/>
    <property type="match status" value="1"/>
</dbReference>
<feature type="domain" description="OmpR/PhoB-type" evidence="11">
    <location>
        <begin position="162"/>
        <end position="263"/>
    </location>
</feature>
<dbReference type="PANTHER" id="PTHR48111:SF50">
    <property type="entry name" value="KDP OPERON TRANSCRIPTIONAL REGULATORY PROTEIN KDPE"/>
    <property type="match status" value="1"/>
</dbReference>
<comment type="subcellular location">
    <subcellularLocation>
        <location evidence="1">Cytoplasm</location>
    </subcellularLocation>
</comment>
<dbReference type="PROSITE" id="PS51755">
    <property type="entry name" value="OMPR_PHOB"/>
    <property type="match status" value="1"/>
</dbReference>
<evidence type="ECO:0000259" key="10">
    <source>
        <dbReference type="PROSITE" id="PS50110"/>
    </source>
</evidence>
<protein>
    <submittedName>
        <fullName evidence="12">Response regulator transcription factor</fullName>
    </submittedName>
</protein>
<dbReference type="PROSITE" id="PS50110">
    <property type="entry name" value="RESPONSE_REGULATORY"/>
    <property type="match status" value="1"/>
</dbReference>
<feature type="modified residue" description="4-aspartylphosphate" evidence="8">
    <location>
        <position position="88"/>
    </location>
</feature>
<accession>A0A6I6SM25</accession>
<keyword evidence="2" id="KW-0963">Cytoplasm</keyword>
<dbReference type="FunFam" id="3.40.50.2300:FF:000021">
    <property type="entry name" value="Two-component system response regulator KdpE"/>
    <property type="match status" value="1"/>
</dbReference>
<proteinExistence type="predicted"/>
<dbReference type="GO" id="GO:0000156">
    <property type="term" value="F:phosphorelay response regulator activity"/>
    <property type="evidence" value="ECO:0007669"/>
    <property type="project" value="TreeGrafter"/>
</dbReference>
<dbReference type="Gene3D" id="1.10.10.10">
    <property type="entry name" value="Winged helix-like DNA-binding domain superfamily/Winged helix DNA-binding domain"/>
    <property type="match status" value="1"/>
</dbReference>
<dbReference type="KEGG" id="htx:EKK97_07250"/>
<dbReference type="OrthoDB" id="9802426at2"/>
<dbReference type="SMART" id="SM00862">
    <property type="entry name" value="Trans_reg_C"/>
    <property type="match status" value="1"/>
</dbReference>
<evidence type="ECO:0000256" key="6">
    <source>
        <dbReference type="ARBA" id="ARBA00023125"/>
    </source>
</evidence>
<keyword evidence="3 8" id="KW-0597">Phosphoprotein</keyword>